<protein>
    <recommendedName>
        <fullName evidence="3">F-box domain-containing protein</fullName>
    </recommendedName>
</protein>
<dbReference type="OrthoDB" id="3759773at2759"/>
<dbReference type="AlphaFoldDB" id="A0A9P0EQE5"/>
<comment type="caution">
    <text evidence="1">The sequence shown here is derived from an EMBL/GenBank/DDBJ whole genome shotgun (WGS) entry which is preliminary data.</text>
</comment>
<keyword evidence="2" id="KW-1185">Reference proteome</keyword>
<organism evidence="1 2">
    <name type="scientific">Clonostachys solani</name>
    <dbReference type="NCBI Taxonomy" id="160281"/>
    <lineage>
        <taxon>Eukaryota</taxon>
        <taxon>Fungi</taxon>
        <taxon>Dikarya</taxon>
        <taxon>Ascomycota</taxon>
        <taxon>Pezizomycotina</taxon>
        <taxon>Sordariomycetes</taxon>
        <taxon>Hypocreomycetidae</taxon>
        <taxon>Hypocreales</taxon>
        <taxon>Bionectriaceae</taxon>
        <taxon>Clonostachys</taxon>
    </lineage>
</organism>
<accession>A0A9P0EQE5</accession>
<evidence type="ECO:0008006" key="3">
    <source>
        <dbReference type="Google" id="ProtNLM"/>
    </source>
</evidence>
<dbReference type="EMBL" id="CABFOC020000063">
    <property type="protein sequence ID" value="CAH0055960.1"/>
    <property type="molecule type" value="Genomic_DNA"/>
</dbReference>
<sequence>MTSIHSVLTFRESWPLSRELDLKGVYEELRRLQLFVAVIRACSLRRAEQKRMGPGLDGKKSEYPPVFSSVEIEDALVLGYLDQALFKYTRSPEEDPNADGKKWLLSFGTMGGETRVKPLTEHDATGAGFTRRYLAVRRWAEMHEKFLRNRANELSRNDVRALNLLDLPVELLANVFDFFKHPALSIQGGVDWKMEGNGESNTRSRRFETLKNARLVCRHFNTLVSPLLCPILRLNVEGASLDRLRKITASPSLRSGIRGIKLNLNYCFEEIAMDEMLFLRVIRTEVNDFFSYCEHEYEDVDDRAEPTRKGNMLISSAISFCQDEGLMGANAGPEREDYQYIDALRRGYLNYKDLHLEQTRLLKHGDFAHALSKSLAQLKCSIGLKLCDDLTRYTYEDVHGILHAPGTRRTPQIFASAEALVKSISRPHQWVGLRGLQLPVGIEPARLLCELPLALHREGVSVDRFTPSILKRLRSFQQLCPRKYISDKGPEEGWGQLLAFSKRLRSFEIPPGEVHTEFSRPVQEPDMLIIENYFRAMLASDRLVNLKLSLGFLMHYTRPGPQSNGSRGGRYYELKSSIFTSPWPNLQRVSLRFLSLPQRELELFCQNLSYELVEFFMSDVKLSSGKWETIADMLHGRLAQTARLKKCTVKVSALRGGEAAEIAQRQNAKRNPESLSQHLIQDGSLELSRMVEQYLTGKCDINPLSFTSMNNLAASQHTK</sequence>
<evidence type="ECO:0000313" key="1">
    <source>
        <dbReference type="EMBL" id="CAH0055960.1"/>
    </source>
</evidence>
<name>A0A9P0EQE5_9HYPO</name>
<gene>
    <name evidence="1" type="ORF">CSOL1703_00005894</name>
</gene>
<evidence type="ECO:0000313" key="2">
    <source>
        <dbReference type="Proteomes" id="UP000775872"/>
    </source>
</evidence>
<reference evidence="2" key="1">
    <citation type="submission" date="2019-06" db="EMBL/GenBank/DDBJ databases">
        <authorList>
            <person name="Broberg M."/>
        </authorList>
    </citation>
    <scope>NUCLEOTIDE SEQUENCE [LARGE SCALE GENOMIC DNA]</scope>
</reference>
<reference evidence="1 2" key="2">
    <citation type="submission" date="2021-10" db="EMBL/GenBank/DDBJ databases">
        <authorList>
            <person name="Piombo E."/>
        </authorList>
    </citation>
    <scope>NUCLEOTIDE SEQUENCE [LARGE SCALE GENOMIC DNA]</scope>
</reference>
<dbReference type="Proteomes" id="UP000775872">
    <property type="component" value="Unassembled WGS sequence"/>
</dbReference>
<proteinExistence type="predicted"/>